<evidence type="ECO:0000256" key="6">
    <source>
        <dbReference type="ARBA" id="ARBA00022840"/>
    </source>
</evidence>
<dbReference type="SUPFAM" id="SSF54211">
    <property type="entry name" value="Ribosomal protein S5 domain 2-like"/>
    <property type="match status" value="1"/>
</dbReference>
<feature type="domain" description="GHMP kinase N-terminal" evidence="11">
    <location>
        <begin position="100"/>
        <end position="184"/>
    </location>
</feature>
<sequence length="390" mass="42445">MNDTVPPTHLSEYLTAAELPAWEEWPYRVCSPGRVNLIGEHIDYTGGLVLPAAIDYSLYFAVRTLDEPMWKLHAVDLGQQLEVALPLTGRTEHLWANYLVGIGVQFQDQGHLLPGMEIVFGGNLPSGAGMSSSAALEGGMAFVLNELLQAKMSRPLLAALCQRSSNTFLGIPCGVMDQFASLNGSPSGPIILNCHTLTSEPVKNDIEGYTFLLVNSKVLHDLSDGAYGIRVAECQEALEVVHATFPRINHLSATLPDQLQVVAEEMEETPRKRAHYVVDENTRVSRAVIALEAGNAAEFGELLNATHAGLRDLYEVSCPEIDFLQERALGIEGVAGSRMMGGGFGGCTINLVRDDRIAAFKQELTEAYRSAYGLTPEFYPVHITAGTRFV</sequence>
<dbReference type="InterPro" id="IPR014721">
    <property type="entry name" value="Ribsml_uS5_D2-typ_fold_subgr"/>
</dbReference>
<keyword evidence="3" id="KW-0479">Metal-binding</keyword>
<dbReference type="GO" id="GO:0004335">
    <property type="term" value="F:galactokinase activity"/>
    <property type="evidence" value="ECO:0007669"/>
    <property type="project" value="UniProtKB-UniRule"/>
</dbReference>
<dbReference type="Gene3D" id="3.30.70.890">
    <property type="entry name" value="GHMP kinase, C-terminal domain"/>
    <property type="match status" value="1"/>
</dbReference>
<dbReference type="GO" id="GO:0005524">
    <property type="term" value="F:ATP binding"/>
    <property type="evidence" value="ECO:0007669"/>
    <property type="project" value="UniProtKB-UniRule"/>
</dbReference>
<evidence type="ECO:0000259" key="11">
    <source>
        <dbReference type="Pfam" id="PF00288"/>
    </source>
</evidence>
<dbReference type="RefSeq" id="WP_136456223.1">
    <property type="nucleotide sequence ID" value="NZ_SRSF01000001.1"/>
</dbReference>
<dbReference type="InterPro" id="IPR006206">
    <property type="entry name" value="Mevalonate/galactokinase"/>
</dbReference>
<proteinExistence type="inferred from homology"/>
<dbReference type="InterPro" id="IPR020568">
    <property type="entry name" value="Ribosomal_Su5_D2-typ_SF"/>
</dbReference>
<dbReference type="FunFam" id="3.30.70.890:FF:000001">
    <property type="entry name" value="Galactokinase"/>
    <property type="match status" value="1"/>
</dbReference>
<keyword evidence="6" id="KW-0067">ATP-binding</keyword>
<dbReference type="OrthoDB" id="250531at2"/>
<dbReference type="PANTHER" id="PTHR10457:SF7">
    <property type="entry name" value="GALACTOKINASE-RELATED"/>
    <property type="match status" value="1"/>
</dbReference>
<dbReference type="EMBL" id="SRSF01000001">
    <property type="protein sequence ID" value="THH41397.1"/>
    <property type="molecule type" value="Genomic_DNA"/>
</dbReference>
<evidence type="ECO:0000256" key="5">
    <source>
        <dbReference type="ARBA" id="ARBA00022777"/>
    </source>
</evidence>
<keyword evidence="5 14" id="KW-0418">Kinase</keyword>
<gene>
    <name evidence="14" type="primary">galK</name>
    <name evidence="14" type="ORF">E4021_02015</name>
</gene>
<dbReference type="InterPro" id="IPR006204">
    <property type="entry name" value="GHMP_kinase_N_dom"/>
</dbReference>
<dbReference type="Pfam" id="PF10509">
    <property type="entry name" value="GalKase_gal_bdg"/>
    <property type="match status" value="1"/>
</dbReference>
<dbReference type="SUPFAM" id="SSF55060">
    <property type="entry name" value="GHMP Kinase, C-terminal domain"/>
    <property type="match status" value="1"/>
</dbReference>
<keyword evidence="4" id="KW-0547">Nucleotide-binding</keyword>
<keyword evidence="7" id="KW-0460">Magnesium</keyword>
<reference evidence="14 15" key="1">
    <citation type="submission" date="2019-04" db="EMBL/GenBank/DDBJ databases">
        <title>Lewinella litorea sp. nov., isolated from a marine sand.</title>
        <authorList>
            <person name="Yoon J.-H."/>
        </authorList>
    </citation>
    <scope>NUCLEOTIDE SEQUENCE [LARGE SCALE GENOMIC DNA]</scope>
    <source>
        <strain evidence="14 15">HSMS-39</strain>
    </source>
</reference>
<dbReference type="GO" id="GO:0006012">
    <property type="term" value="P:galactose metabolic process"/>
    <property type="evidence" value="ECO:0007669"/>
    <property type="project" value="UniProtKB-UniRule"/>
</dbReference>
<evidence type="ECO:0000256" key="3">
    <source>
        <dbReference type="ARBA" id="ARBA00022723"/>
    </source>
</evidence>
<dbReference type="InterPro" id="IPR036554">
    <property type="entry name" value="GHMP_kinase_C_sf"/>
</dbReference>
<dbReference type="GO" id="GO:0046872">
    <property type="term" value="F:metal ion binding"/>
    <property type="evidence" value="ECO:0007669"/>
    <property type="project" value="UniProtKB-KW"/>
</dbReference>
<dbReference type="EC" id="2.7.1.6" evidence="10"/>
<dbReference type="Pfam" id="PF00288">
    <property type="entry name" value="GHMP_kinases_N"/>
    <property type="match status" value="1"/>
</dbReference>
<dbReference type="InterPro" id="IPR006203">
    <property type="entry name" value="GHMP_knse_ATP-bd_CS"/>
</dbReference>
<organism evidence="14 15">
    <name type="scientific">Neolewinella litorea</name>
    <dbReference type="NCBI Taxonomy" id="2562452"/>
    <lineage>
        <taxon>Bacteria</taxon>
        <taxon>Pseudomonadati</taxon>
        <taxon>Bacteroidota</taxon>
        <taxon>Saprospiria</taxon>
        <taxon>Saprospirales</taxon>
        <taxon>Lewinellaceae</taxon>
        <taxon>Neolewinella</taxon>
    </lineage>
</organism>
<dbReference type="InterPro" id="IPR019741">
    <property type="entry name" value="Galactokinase_CS"/>
</dbReference>
<dbReference type="NCBIfam" id="TIGR00131">
    <property type="entry name" value="gal_kin"/>
    <property type="match status" value="1"/>
</dbReference>
<protein>
    <recommendedName>
        <fullName evidence="10">Galactokinase</fullName>
        <ecNumber evidence="10">2.7.1.6</ecNumber>
    </recommendedName>
</protein>
<dbReference type="PRINTS" id="PR00959">
    <property type="entry name" value="MEVGALKINASE"/>
</dbReference>
<name>A0A4S4NQG4_9BACT</name>
<evidence type="ECO:0000259" key="13">
    <source>
        <dbReference type="Pfam" id="PF10509"/>
    </source>
</evidence>
<dbReference type="PANTHER" id="PTHR10457">
    <property type="entry name" value="MEVALONATE KINASE/GALACTOKINASE"/>
    <property type="match status" value="1"/>
</dbReference>
<dbReference type="PROSITE" id="PS00106">
    <property type="entry name" value="GALACTOKINASE"/>
    <property type="match status" value="1"/>
</dbReference>
<dbReference type="PRINTS" id="PR00473">
    <property type="entry name" value="GALCTOKINASE"/>
</dbReference>
<accession>A0A4S4NQG4</accession>
<evidence type="ECO:0000256" key="2">
    <source>
        <dbReference type="ARBA" id="ARBA00022679"/>
    </source>
</evidence>
<keyword evidence="15" id="KW-1185">Reference proteome</keyword>
<dbReference type="InterPro" id="IPR013750">
    <property type="entry name" value="GHMP_kinase_C_dom"/>
</dbReference>
<evidence type="ECO:0000256" key="7">
    <source>
        <dbReference type="ARBA" id="ARBA00022842"/>
    </source>
</evidence>
<feature type="domain" description="Galactokinase N-terminal" evidence="13">
    <location>
        <begin position="27"/>
        <end position="63"/>
    </location>
</feature>
<evidence type="ECO:0000256" key="4">
    <source>
        <dbReference type="ARBA" id="ARBA00022741"/>
    </source>
</evidence>
<dbReference type="InterPro" id="IPR000705">
    <property type="entry name" value="Galactokinase"/>
</dbReference>
<keyword evidence="8" id="KW-0299">Galactose metabolism</keyword>
<dbReference type="Pfam" id="PF08544">
    <property type="entry name" value="GHMP_kinases_C"/>
    <property type="match status" value="1"/>
</dbReference>
<dbReference type="Gene3D" id="3.30.230.10">
    <property type="match status" value="1"/>
</dbReference>
<evidence type="ECO:0000256" key="8">
    <source>
        <dbReference type="ARBA" id="ARBA00023144"/>
    </source>
</evidence>
<evidence type="ECO:0000313" key="15">
    <source>
        <dbReference type="Proteomes" id="UP000308528"/>
    </source>
</evidence>
<dbReference type="PIRSF" id="PIRSF000530">
    <property type="entry name" value="Galactokinase"/>
    <property type="match status" value="1"/>
</dbReference>
<keyword evidence="2 14" id="KW-0808">Transferase</keyword>
<evidence type="ECO:0000259" key="12">
    <source>
        <dbReference type="Pfam" id="PF08544"/>
    </source>
</evidence>
<evidence type="ECO:0000256" key="9">
    <source>
        <dbReference type="ARBA" id="ARBA00023277"/>
    </source>
</evidence>
<dbReference type="AlphaFoldDB" id="A0A4S4NQG4"/>
<dbReference type="InterPro" id="IPR019539">
    <property type="entry name" value="GalKase_N"/>
</dbReference>
<comment type="caution">
    <text evidence="14">The sequence shown here is derived from an EMBL/GenBank/DDBJ whole genome shotgun (WGS) entry which is preliminary data.</text>
</comment>
<feature type="domain" description="GHMP kinase C-terminal" evidence="12">
    <location>
        <begin position="289"/>
        <end position="369"/>
    </location>
</feature>
<dbReference type="PROSITE" id="PS00627">
    <property type="entry name" value="GHMP_KINASES_ATP"/>
    <property type="match status" value="1"/>
</dbReference>
<evidence type="ECO:0000313" key="14">
    <source>
        <dbReference type="EMBL" id="THH41397.1"/>
    </source>
</evidence>
<dbReference type="GO" id="GO:0005829">
    <property type="term" value="C:cytosol"/>
    <property type="evidence" value="ECO:0007669"/>
    <property type="project" value="TreeGrafter"/>
</dbReference>
<comment type="similarity">
    <text evidence="1">Belongs to the GHMP kinase family. GalK subfamily.</text>
</comment>
<dbReference type="Proteomes" id="UP000308528">
    <property type="component" value="Unassembled WGS sequence"/>
</dbReference>
<evidence type="ECO:0000256" key="1">
    <source>
        <dbReference type="ARBA" id="ARBA00006566"/>
    </source>
</evidence>
<evidence type="ECO:0000256" key="10">
    <source>
        <dbReference type="NCBIfam" id="TIGR00131"/>
    </source>
</evidence>
<keyword evidence="9" id="KW-0119">Carbohydrate metabolism</keyword>